<accession>A0A8T3BSS1</accession>
<evidence type="ECO:0000313" key="2">
    <source>
        <dbReference type="Proteomes" id="UP000829196"/>
    </source>
</evidence>
<dbReference type="SMR" id="A0A8T3BSS1"/>
<protein>
    <submittedName>
        <fullName evidence="1">Uncharacterized protein</fullName>
    </submittedName>
</protein>
<sequence>MPITSASKPLINLYDNRLAHKSSEVEEASSSSRRVRVLVAERAGDRWENIFKRV</sequence>
<evidence type="ECO:0000313" key="1">
    <source>
        <dbReference type="EMBL" id="KAI0520332.1"/>
    </source>
</evidence>
<proteinExistence type="predicted"/>
<name>A0A8T3BSS1_DENNO</name>
<dbReference type="AlphaFoldDB" id="A0A8T3BSS1"/>
<keyword evidence="2" id="KW-1185">Reference proteome</keyword>
<dbReference type="EMBL" id="JAGYWB010000006">
    <property type="protein sequence ID" value="KAI0520332.1"/>
    <property type="molecule type" value="Genomic_DNA"/>
</dbReference>
<gene>
    <name evidence="1" type="ORF">KFK09_007804</name>
</gene>
<organism evidence="1 2">
    <name type="scientific">Dendrobium nobile</name>
    <name type="common">Orchid</name>
    <dbReference type="NCBI Taxonomy" id="94219"/>
    <lineage>
        <taxon>Eukaryota</taxon>
        <taxon>Viridiplantae</taxon>
        <taxon>Streptophyta</taxon>
        <taxon>Embryophyta</taxon>
        <taxon>Tracheophyta</taxon>
        <taxon>Spermatophyta</taxon>
        <taxon>Magnoliopsida</taxon>
        <taxon>Liliopsida</taxon>
        <taxon>Asparagales</taxon>
        <taxon>Orchidaceae</taxon>
        <taxon>Epidendroideae</taxon>
        <taxon>Malaxideae</taxon>
        <taxon>Dendrobiinae</taxon>
        <taxon>Dendrobium</taxon>
    </lineage>
</organism>
<comment type="caution">
    <text evidence="1">The sequence shown here is derived from an EMBL/GenBank/DDBJ whole genome shotgun (WGS) entry which is preliminary data.</text>
</comment>
<reference evidence="1" key="1">
    <citation type="journal article" date="2022" name="Front. Genet.">
        <title>Chromosome-Scale Assembly of the Dendrobium nobile Genome Provides Insights Into the Molecular Mechanism of the Biosynthesis of the Medicinal Active Ingredient of Dendrobium.</title>
        <authorList>
            <person name="Xu Q."/>
            <person name="Niu S.-C."/>
            <person name="Li K.-L."/>
            <person name="Zheng P.-J."/>
            <person name="Zhang X.-J."/>
            <person name="Jia Y."/>
            <person name="Liu Y."/>
            <person name="Niu Y.-X."/>
            <person name="Yu L.-H."/>
            <person name="Chen D.-F."/>
            <person name="Zhang G.-Q."/>
        </authorList>
    </citation>
    <scope>NUCLEOTIDE SEQUENCE</scope>
    <source>
        <tissue evidence="1">Leaf</tissue>
    </source>
</reference>
<dbReference type="Proteomes" id="UP000829196">
    <property type="component" value="Unassembled WGS sequence"/>
</dbReference>